<feature type="region of interest" description="Disordered" evidence="4">
    <location>
        <begin position="72"/>
        <end position="111"/>
    </location>
</feature>
<dbReference type="Pfam" id="PF01245">
    <property type="entry name" value="Ribosomal_L19"/>
    <property type="match status" value="1"/>
</dbReference>
<dbReference type="GO" id="GO:0006412">
    <property type="term" value="P:translation"/>
    <property type="evidence" value="ECO:0007669"/>
    <property type="project" value="InterPro"/>
</dbReference>
<dbReference type="GO" id="GO:0003735">
    <property type="term" value="F:structural constituent of ribosome"/>
    <property type="evidence" value="ECO:0007669"/>
    <property type="project" value="InterPro"/>
</dbReference>
<protein>
    <recommendedName>
        <fullName evidence="7">Ribosomal protein L19</fullName>
    </recommendedName>
</protein>
<dbReference type="GO" id="GO:0005762">
    <property type="term" value="C:mitochondrial large ribosomal subunit"/>
    <property type="evidence" value="ECO:0007669"/>
    <property type="project" value="TreeGrafter"/>
</dbReference>
<name>A0A507B5Y4_9PEZI</name>
<evidence type="ECO:0000313" key="6">
    <source>
        <dbReference type="Proteomes" id="UP000319257"/>
    </source>
</evidence>
<dbReference type="AlphaFoldDB" id="A0A507B5Y4"/>
<comment type="caution">
    <text evidence="5">The sequence shown here is derived from an EMBL/GenBank/DDBJ whole genome shotgun (WGS) entry which is preliminary data.</text>
</comment>
<feature type="compositionally biased region" description="Low complexity" evidence="4">
    <location>
        <begin position="84"/>
        <end position="110"/>
    </location>
</feature>
<reference evidence="5 6" key="1">
    <citation type="submission" date="2019-06" db="EMBL/GenBank/DDBJ databases">
        <title>Draft genome sequence of the filamentous fungus Phialemoniopsis curvata isolated from diesel fuel.</title>
        <authorList>
            <person name="Varaljay V.A."/>
            <person name="Lyon W.J."/>
            <person name="Crouch A.L."/>
            <person name="Drake C.E."/>
            <person name="Hollomon J.M."/>
            <person name="Nadeau L.J."/>
            <person name="Nunn H.S."/>
            <person name="Stevenson B.S."/>
            <person name="Bojanowski C.L."/>
            <person name="Crookes-Goodson W.J."/>
        </authorList>
    </citation>
    <scope>NUCLEOTIDE SEQUENCE [LARGE SCALE GENOMIC DNA]</scope>
    <source>
        <strain evidence="5 6">D216</strain>
    </source>
</reference>
<comment type="similarity">
    <text evidence="1">Belongs to the bacterial ribosomal protein bL19 family.</text>
</comment>
<dbReference type="OrthoDB" id="432645at2759"/>
<dbReference type="SUPFAM" id="SSF50104">
    <property type="entry name" value="Translation proteins SH3-like domain"/>
    <property type="match status" value="1"/>
</dbReference>
<dbReference type="RefSeq" id="XP_031000246.1">
    <property type="nucleotide sequence ID" value="XM_031134318.1"/>
</dbReference>
<evidence type="ECO:0008006" key="7">
    <source>
        <dbReference type="Google" id="ProtNLM"/>
    </source>
</evidence>
<dbReference type="PANTHER" id="PTHR15680">
    <property type="entry name" value="RIBOSOMAL PROTEIN L19"/>
    <property type="match status" value="1"/>
</dbReference>
<dbReference type="Proteomes" id="UP000319257">
    <property type="component" value="Unassembled WGS sequence"/>
</dbReference>
<feature type="region of interest" description="Disordered" evidence="4">
    <location>
        <begin position="245"/>
        <end position="268"/>
    </location>
</feature>
<evidence type="ECO:0000256" key="3">
    <source>
        <dbReference type="ARBA" id="ARBA00023274"/>
    </source>
</evidence>
<keyword evidence="3" id="KW-0687">Ribonucleoprotein</keyword>
<dbReference type="InParanoid" id="A0A507B5Y4"/>
<dbReference type="InterPro" id="IPR038657">
    <property type="entry name" value="Ribosomal_bL19_sf"/>
</dbReference>
<dbReference type="PANTHER" id="PTHR15680:SF9">
    <property type="entry name" value="LARGE RIBOSOMAL SUBUNIT PROTEIN BL19M"/>
    <property type="match status" value="1"/>
</dbReference>
<evidence type="ECO:0000313" key="5">
    <source>
        <dbReference type="EMBL" id="TPX18535.1"/>
    </source>
</evidence>
<dbReference type="GeneID" id="41979020"/>
<organism evidence="5 6">
    <name type="scientific">Thyridium curvatum</name>
    <dbReference type="NCBI Taxonomy" id="1093900"/>
    <lineage>
        <taxon>Eukaryota</taxon>
        <taxon>Fungi</taxon>
        <taxon>Dikarya</taxon>
        <taxon>Ascomycota</taxon>
        <taxon>Pezizomycotina</taxon>
        <taxon>Sordariomycetes</taxon>
        <taxon>Sordariomycetidae</taxon>
        <taxon>Thyridiales</taxon>
        <taxon>Thyridiaceae</taxon>
        <taxon>Thyridium</taxon>
    </lineage>
</organism>
<keyword evidence="2" id="KW-0689">Ribosomal protein</keyword>
<dbReference type="InterPro" id="IPR008991">
    <property type="entry name" value="Translation_prot_SH3-like_sf"/>
</dbReference>
<dbReference type="Gene3D" id="2.30.30.790">
    <property type="match status" value="1"/>
</dbReference>
<gene>
    <name evidence="5" type="ORF">E0L32_011573</name>
</gene>
<dbReference type="FunFam" id="2.30.30.790:FF:000007">
    <property type="entry name" value="Mitochondrial ribosomal protein, putative"/>
    <property type="match status" value="1"/>
</dbReference>
<accession>A0A507B5Y4</accession>
<feature type="region of interest" description="Disordered" evidence="4">
    <location>
        <begin position="31"/>
        <end position="58"/>
    </location>
</feature>
<evidence type="ECO:0000256" key="2">
    <source>
        <dbReference type="ARBA" id="ARBA00022980"/>
    </source>
</evidence>
<dbReference type="InterPro" id="IPR001857">
    <property type="entry name" value="Ribosomal_bL19"/>
</dbReference>
<sequence length="268" mass="28870">MNAAPIRRQPLGCLKTVLRQTRQQRQFLRSYASAAETPSTTKSSALLPSHTFHSIPSKKNTAGIRTAFAVYSAPSSSSPPPSHPTSLPTSLSQEKPAAVAAAATAAAPTPRSTPLEALHALQIARMDPTGARQKLFSRTNPHGARVGDVLMVTTRRGAEPFSGVCLSIRRRGIDTAVLLRGQLTRVGVEMWFKVFSRNVAGVEIIHRRAKRARRARLTYMRQPKHDMGSVDNLVQAWRRSRQVLRTRGGGGGAAKGAAGAKGKDGKAK</sequence>
<dbReference type="EMBL" id="SKBQ01000110">
    <property type="protein sequence ID" value="TPX18535.1"/>
    <property type="molecule type" value="Genomic_DNA"/>
</dbReference>
<dbReference type="STRING" id="1093900.A0A507B5Y4"/>
<evidence type="ECO:0000256" key="1">
    <source>
        <dbReference type="ARBA" id="ARBA00005781"/>
    </source>
</evidence>
<keyword evidence="6" id="KW-1185">Reference proteome</keyword>
<feature type="compositionally biased region" description="Polar residues" evidence="4">
    <location>
        <begin position="36"/>
        <end position="58"/>
    </location>
</feature>
<proteinExistence type="inferred from homology"/>
<evidence type="ECO:0000256" key="4">
    <source>
        <dbReference type="SAM" id="MobiDB-lite"/>
    </source>
</evidence>